<name>A0A5C6DQ55_9BACT</name>
<dbReference type="EMBL" id="SJPY01000006">
    <property type="protein sequence ID" value="TWU38752.1"/>
    <property type="molecule type" value="Genomic_DNA"/>
</dbReference>
<evidence type="ECO:0008006" key="5">
    <source>
        <dbReference type="Google" id="ProtNLM"/>
    </source>
</evidence>
<gene>
    <name evidence="3" type="ORF">Q31b_38300</name>
</gene>
<dbReference type="Gene3D" id="3.40.50.1820">
    <property type="entry name" value="alpha/beta hydrolase"/>
    <property type="match status" value="1"/>
</dbReference>
<dbReference type="Pfam" id="PF00756">
    <property type="entry name" value="Esterase"/>
    <property type="match status" value="1"/>
</dbReference>
<comment type="caution">
    <text evidence="3">The sequence shown here is derived from an EMBL/GenBank/DDBJ whole genome shotgun (WGS) entry which is preliminary data.</text>
</comment>
<dbReference type="InterPro" id="IPR000801">
    <property type="entry name" value="Esterase-like"/>
</dbReference>
<feature type="region of interest" description="Disordered" evidence="2">
    <location>
        <begin position="43"/>
        <end position="64"/>
    </location>
</feature>
<evidence type="ECO:0000256" key="1">
    <source>
        <dbReference type="ARBA" id="ARBA00022729"/>
    </source>
</evidence>
<keyword evidence="1" id="KW-0732">Signal</keyword>
<dbReference type="InterPro" id="IPR050955">
    <property type="entry name" value="Plant_Biomass_Hydrol_Est"/>
</dbReference>
<organism evidence="3 4">
    <name type="scientific">Novipirellula aureliae</name>
    <dbReference type="NCBI Taxonomy" id="2527966"/>
    <lineage>
        <taxon>Bacteria</taxon>
        <taxon>Pseudomonadati</taxon>
        <taxon>Planctomycetota</taxon>
        <taxon>Planctomycetia</taxon>
        <taxon>Pirellulales</taxon>
        <taxon>Pirellulaceae</taxon>
        <taxon>Novipirellula</taxon>
    </lineage>
</organism>
<dbReference type="AlphaFoldDB" id="A0A5C6DQ55"/>
<evidence type="ECO:0000313" key="4">
    <source>
        <dbReference type="Proteomes" id="UP000315471"/>
    </source>
</evidence>
<evidence type="ECO:0000313" key="3">
    <source>
        <dbReference type="EMBL" id="TWU38752.1"/>
    </source>
</evidence>
<protein>
    <recommendedName>
        <fullName evidence="5">Phospholipase/Carboxylesterase</fullName>
    </recommendedName>
</protein>
<keyword evidence="4" id="KW-1185">Reference proteome</keyword>
<dbReference type="SUPFAM" id="SSF53474">
    <property type="entry name" value="alpha/beta-Hydrolases"/>
    <property type="match status" value="1"/>
</dbReference>
<proteinExistence type="predicted"/>
<accession>A0A5C6DQ55</accession>
<dbReference type="PANTHER" id="PTHR43037:SF1">
    <property type="entry name" value="BLL1128 PROTEIN"/>
    <property type="match status" value="1"/>
</dbReference>
<reference evidence="3 4" key="1">
    <citation type="submission" date="2019-02" db="EMBL/GenBank/DDBJ databases">
        <title>Deep-cultivation of Planctomycetes and their phenomic and genomic characterization uncovers novel biology.</title>
        <authorList>
            <person name="Wiegand S."/>
            <person name="Jogler M."/>
            <person name="Boedeker C."/>
            <person name="Pinto D."/>
            <person name="Vollmers J."/>
            <person name="Rivas-Marin E."/>
            <person name="Kohn T."/>
            <person name="Peeters S.H."/>
            <person name="Heuer A."/>
            <person name="Rast P."/>
            <person name="Oberbeckmann S."/>
            <person name="Bunk B."/>
            <person name="Jeske O."/>
            <person name="Meyerdierks A."/>
            <person name="Storesund J.E."/>
            <person name="Kallscheuer N."/>
            <person name="Luecker S."/>
            <person name="Lage O.M."/>
            <person name="Pohl T."/>
            <person name="Merkel B.J."/>
            <person name="Hornburger P."/>
            <person name="Mueller R.-W."/>
            <person name="Bruemmer F."/>
            <person name="Labrenz M."/>
            <person name="Spormann A.M."/>
            <person name="Op Den Camp H."/>
            <person name="Overmann J."/>
            <person name="Amann R."/>
            <person name="Jetten M.S.M."/>
            <person name="Mascher T."/>
            <person name="Medema M.H."/>
            <person name="Devos D.P."/>
            <person name="Kaster A.-K."/>
            <person name="Ovreas L."/>
            <person name="Rohde M."/>
            <person name="Galperin M.Y."/>
            <person name="Jogler C."/>
        </authorList>
    </citation>
    <scope>NUCLEOTIDE SEQUENCE [LARGE SCALE GENOMIC DNA]</scope>
    <source>
        <strain evidence="3 4">Q31b</strain>
    </source>
</reference>
<dbReference type="PANTHER" id="PTHR43037">
    <property type="entry name" value="UNNAMED PRODUCT-RELATED"/>
    <property type="match status" value="1"/>
</dbReference>
<dbReference type="Proteomes" id="UP000315471">
    <property type="component" value="Unassembled WGS sequence"/>
</dbReference>
<dbReference type="InterPro" id="IPR029058">
    <property type="entry name" value="AB_hydrolase_fold"/>
</dbReference>
<sequence>MAAKPAQPFFSTTRQIMNRFDANDHWDKSDHWTNAQFKESPPSYLCSHENDSRTPTGGELPGESLSFGPDFASQTVSILPLHYEPNYRYPLIVWLHSDGNNENQIKQILPHISVRNFVAVGIRGTRSIDSCGHCYEWRKSPAAIQLAYENVLDAIDHHCEQFSIDATRVILAGYQGGGTMAMRIAFEAPNRFAGVVSLGGGVPKGCRSLSKLDELRNRRLPMLWQWAVESESYFREQVERDMRTAMMIKAQLEIRQYVSDDEMNTTTLSDINEWIMAKVIPGQQNQTNGAYRTTPTQFSHN</sequence>
<evidence type="ECO:0000256" key="2">
    <source>
        <dbReference type="SAM" id="MobiDB-lite"/>
    </source>
</evidence>